<feature type="domain" description="J" evidence="3">
    <location>
        <begin position="437"/>
        <end position="508"/>
    </location>
</feature>
<keyword evidence="2" id="KW-0732">Signal</keyword>
<dbReference type="Pfam" id="PF00226">
    <property type="entry name" value="DnaJ"/>
    <property type="match status" value="1"/>
</dbReference>
<dbReference type="Gene3D" id="1.10.287.110">
    <property type="entry name" value="DnaJ domain"/>
    <property type="match status" value="1"/>
</dbReference>
<sequence>MMMAMTNRRLITLLLISAALIHGSAVTTIDASGKATALDAEDGTASSSTTCQSSQLLLDGKFSSCDTFQIATLSSPRRCIHIQASSGDEDDDSESNSNTSRPSFCSDYYNWFDGTNGCEAYTTENRWCTQYGHITQTQYTANEACCVCGGGYRQNKPRLQVGDYVKVSGFGHFDFCPSLQIVKVEVTNHQQQQQNQQHLQHHYQQFHYLVQVQKPCGPMRITYNQDNVGDLTNLYQPGDKFPVATDDPNIISKVIRVELKKCRSGRKEQEFAIRPLGDEEIVGDNSNGKKNHFVVITHPLSQMDLSMALEVPSPFFNVTQVFDDDAFDGSEDYFFLKVRAKNDDGRVNWDGTPYDHGYSYLASGNFGEKEYSTVEVHSHASKPTFYMQEFSMWQFKPVREGATYGSVSDTSNDIDEHAEWLVRMTERIGIDYLEQLPPWDLLDVERDASKLHVKSRFRELSRSFHPDKHVQRHPSDTKKELFERIFVLLQNAYQGLKSANEAEKEKFRTDAESSSQLFARSQSVVELLPFHWTKLDNNATEGEMHSGDRYILNVASHVNSTLLNDTSLEEEIEPSVQIWVTFMYSARCGMSRSVVGMIDLAARHLQKHENIKVGAYGCGLYKEPDKNDPTGVTSDPICAQFKRRETPNVHIVIEMIPGRGRDEKGNLVEIYPDRTVIKENAQFKHFYSDVPDGDSRQFYPHNFIDFAKAGKRLWQNHHLVHQMTREDFSDPTFRANVSMVAYFDGIGNEDDNSEIVDAIIASLPGVARRFLNDNLYVGIARCGSGDEDESRNLVDCSKLDVSWLPDIKVYGVDDEKGISLVRGKFSDMRDVQIALESGANVLRMLFGGTDDDYEGDFDDKQDDAVFDGEGGCGGDQQPPPPTVDFDLDEIDGRMEEVPLLDMESTPEAESKPILEQGTNKAPKKAKLASSDDTPRLAGRRDQGASGNRISGFHKRESRRSGGGQLLGGGSSGFGGFIG</sequence>
<feature type="chain" id="PRO_5044848012" description="J domain-containing protein" evidence="2">
    <location>
        <begin position="26"/>
        <end position="978"/>
    </location>
</feature>
<proteinExistence type="predicted"/>
<comment type="caution">
    <text evidence="4">The sequence shown here is derived from an EMBL/GenBank/DDBJ whole genome shotgun (WGS) entry which is preliminary data.</text>
</comment>
<feature type="signal peptide" evidence="2">
    <location>
        <begin position="1"/>
        <end position="25"/>
    </location>
</feature>
<evidence type="ECO:0000313" key="5">
    <source>
        <dbReference type="Proteomes" id="UP001530293"/>
    </source>
</evidence>
<feature type="compositionally biased region" description="Gly residues" evidence="1">
    <location>
        <begin position="960"/>
        <end position="978"/>
    </location>
</feature>
<gene>
    <name evidence="4" type="ORF">ACHAWU_002941</name>
</gene>
<dbReference type="Proteomes" id="UP001530293">
    <property type="component" value="Unassembled WGS sequence"/>
</dbReference>
<dbReference type="EMBL" id="JALLBG020000273">
    <property type="protein sequence ID" value="KAL3757102.1"/>
    <property type="molecule type" value="Genomic_DNA"/>
</dbReference>
<keyword evidence="5" id="KW-1185">Reference proteome</keyword>
<feature type="region of interest" description="Disordered" evidence="1">
    <location>
        <begin position="899"/>
        <end position="978"/>
    </location>
</feature>
<dbReference type="SMART" id="SM00271">
    <property type="entry name" value="DnaJ"/>
    <property type="match status" value="1"/>
</dbReference>
<reference evidence="4 5" key="1">
    <citation type="submission" date="2024-10" db="EMBL/GenBank/DDBJ databases">
        <title>Updated reference genomes for cyclostephanoid diatoms.</title>
        <authorList>
            <person name="Roberts W.R."/>
            <person name="Alverson A.J."/>
        </authorList>
    </citation>
    <scope>NUCLEOTIDE SEQUENCE [LARGE SCALE GENOMIC DNA]</scope>
    <source>
        <strain evidence="4 5">AJA232-27</strain>
    </source>
</reference>
<protein>
    <recommendedName>
        <fullName evidence="3">J domain-containing protein</fullName>
    </recommendedName>
</protein>
<evidence type="ECO:0000256" key="1">
    <source>
        <dbReference type="SAM" id="MobiDB-lite"/>
    </source>
</evidence>
<dbReference type="CDD" id="cd06257">
    <property type="entry name" value="DnaJ"/>
    <property type="match status" value="1"/>
</dbReference>
<dbReference type="AlphaFoldDB" id="A0ABD3M4L0"/>
<dbReference type="PROSITE" id="PS50076">
    <property type="entry name" value="DNAJ_2"/>
    <property type="match status" value="1"/>
</dbReference>
<evidence type="ECO:0000259" key="3">
    <source>
        <dbReference type="PROSITE" id="PS50076"/>
    </source>
</evidence>
<evidence type="ECO:0000256" key="2">
    <source>
        <dbReference type="SAM" id="SignalP"/>
    </source>
</evidence>
<feature type="compositionally biased region" description="Acidic residues" evidence="1">
    <location>
        <begin position="853"/>
        <end position="866"/>
    </location>
</feature>
<dbReference type="InterPro" id="IPR001623">
    <property type="entry name" value="DnaJ_domain"/>
</dbReference>
<dbReference type="InterPro" id="IPR036869">
    <property type="entry name" value="J_dom_sf"/>
</dbReference>
<dbReference type="SUPFAM" id="SSF46565">
    <property type="entry name" value="Chaperone J-domain"/>
    <property type="match status" value="1"/>
</dbReference>
<name>A0ABD3M4L0_9STRA</name>
<evidence type="ECO:0000313" key="4">
    <source>
        <dbReference type="EMBL" id="KAL3757102.1"/>
    </source>
</evidence>
<feature type="compositionally biased region" description="Basic and acidic residues" evidence="1">
    <location>
        <begin position="932"/>
        <end position="942"/>
    </location>
</feature>
<organism evidence="4 5">
    <name type="scientific">Discostella pseudostelligera</name>
    <dbReference type="NCBI Taxonomy" id="259834"/>
    <lineage>
        <taxon>Eukaryota</taxon>
        <taxon>Sar</taxon>
        <taxon>Stramenopiles</taxon>
        <taxon>Ochrophyta</taxon>
        <taxon>Bacillariophyta</taxon>
        <taxon>Coscinodiscophyceae</taxon>
        <taxon>Thalassiosirophycidae</taxon>
        <taxon>Stephanodiscales</taxon>
        <taxon>Stephanodiscaceae</taxon>
        <taxon>Discostella</taxon>
    </lineage>
</organism>
<accession>A0ABD3M4L0</accession>
<feature type="region of interest" description="Disordered" evidence="1">
    <location>
        <begin position="853"/>
        <end position="887"/>
    </location>
</feature>